<dbReference type="GO" id="GO:0006259">
    <property type="term" value="P:DNA metabolic process"/>
    <property type="evidence" value="ECO:0007669"/>
    <property type="project" value="UniProtKB-ARBA"/>
</dbReference>
<dbReference type="Pfam" id="PF00929">
    <property type="entry name" value="RNase_T"/>
    <property type="match status" value="1"/>
</dbReference>
<dbReference type="AlphaFoldDB" id="A0A6S6PP48"/>
<protein>
    <recommendedName>
        <fullName evidence="1">Exonuclease domain-containing protein</fullName>
    </recommendedName>
</protein>
<dbReference type="Proteomes" id="UP000515220">
    <property type="component" value="Chromosome"/>
</dbReference>
<dbReference type="InterPro" id="IPR036397">
    <property type="entry name" value="RNaseH_sf"/>
</dbReference>
<gene>
    <name evidence="2" type="ORF">AAJCM20276_30750</name>
</gene>
<dbReference type="GO" id="GO:0003676">
    <property type="term" value="F:nucleic acid binding"/>
    <property type="evidence" value="ECO:0007669"/>
    <property type="project" value="InterPro"/>
</dbReference>
<name>A0A6S6PP48_ACEAC</name>
<accession>A0A6S6PP48</accession>
<dbReference type="SUPFAM" id="SSF53098">
    <property type="entry name" value="Ribonuclease H-like"/>
    <property type="match status" value="1"/>
</dbReference>
<evidence type="ECO:0000313" key="3">
    <source>
        <dbReference type="Proteomes" id="UP000515220"/>
    </source>
</evidence>
<reference evidence="2 3" key="1">
    <citation type="submission" date="2020-07" db="EMBL/GenBank/DDBJ databases">
        <title>Complete Genome Sequence of an acetic acid bacterium, Acetobacter aceti JCM20276.</title>
        <authorList>
            <person name="Hirose Y."/>
            <person name="Mihara H."/>
        </authorList>
    </citation>
    <scope>NUCLEOTIDE SEQUENCE [LARGE SCALE GENOMIC DNA]</scope>
    <source>
        <strain evidence="2 3">JCM20276</strain>
    </source>
</reference>
<dbReference type="GO" id="GO:0004527">
    <property type="term" value="F:exonuclease activity"/>
    <property type="evidence" value="ECO:0007669"/>
    <property type="project" value="UniProtKB-ARBA"/>
</dbReference>
<dbReference type="InterPro" id="IPR012337">
    <property type="entry name" value="RNaseH-like_sf"/>
</dbReference>
<feature type="domain" description="Exonuclease" evidence="1">
    <location>
        <begin position="3"/>
        <end position="161"/>
    </location>
</feature>
<dbReference type="EMBL" id="AP023326">
    <property type="protein sequence ID" value="BCI68451.1"/>
    <property type="molecule type" value="Genomic_DNA"/>
</dbReference>
<sequence length="171" mass="19214">MFIFLDNEASSLNVDSYPIEIAWVWENGKSESFLIRPEPDWTDWSEEAEALHGVSRDALMREGSPAAMVAQRFLAATENCRIVTDAPAFDRGWLKRLCGVVGKSGPAVHPVLEAWVEALRSAHSGASAAEDATLLAQVRIREEKRTSRKHRALPDAMELWRIWRDLRDGLS</sequence>
<dbReference type="Gene3D" id="3.30.420.10">
    <property type="entry name" value="Ribonuclease H-like superfamily/Ribonuclease H"/>
    <property type="match status" value="1"/>
</dbReference>
<dbReference type="RefSeq" id="WP_099347495.1">
    <property type="nucleotide sequence ID" value="NZ_AP023326.1"/>
</dbReference>
<evidence type="ECO:0000313" key="2">
    <source>
        <dbReference type="EMBL" id="BCI68451.1"/>
    </source>
</evidence>
<dbReference type="InterPro" id="IPR013520">
    <property type="entry name" value="Ribonucl_H"/>
</dbReference>
<organism evidence="2 3">
    <name type="scientific">Acetobacter aceti</name>
    <dbReference type="NCBI Taxonomy" id="435"/>
    <lineage>
        <taxon>Bacteria</taxon>
        <taxon>Pseudomonadati</taxon>
        <taxon>Pseudomonadota</taxon>
        <taxon>Alphaproteobacteria</taxon>
        <taxon>Acetobacterales</taxon>
        <taxon>Acetobacteraceae</taxon>
        <taxon>Acetobacter</taxon>
        <taxon>Acetobacter subgen. Acetobacter</taxon>
    </lineage>
</organism>
<evidence type="ECO:0000259" key="1">
    <source>
        <dbReference type="Pfam" id="PF00929"/>
    </source>
</evidence>
<proteinExistence type="predicted"/>